<dbReference type="InterPro" id="IPR025394">
    <property type="entry name" value="DUF4127"/>
</dbReference>
<name>A0A644SV69_9ZZZZ</name>
<evidence type="ECO:0008006" key="2">
    <source>
        <dbReference type="Google" id="ProtNLM"/>
    </source>
</evidence>
<accession>A0A644SV69</accession>
<dbReference type="Pfam" id="PF13552">
    <property type="entry name" value="DUF4127"/>
    <property type="match status" value="1"/>
</dbReference>
<sequence length="518" mass="57563">MFKKLFALAAVVWLLASAPAAEAKTMLYVPADDRPVSLEYAVDTVKAADFDILTPPAEYLAGRNRKGDPDKLWEWLSEHVAQADAIIVSADSLIYGGLVDSRMHNFASYALEWRVKRFENLKKANPSARLYVFNTIMRTPKASVGDVEPWYYEKYGSEIFLITALQDKAELKGLSADEQKRLETAIKAVPADLFEDWMNRRAKNFKVNEELIRLAKNGQFSYLLIGRDDTAPYSQSHKEGLAISKLATGLPVSKFTTFPGADQLGMVLLARAYNDLTLQIPIVQVEYAFGAGGATVPSYEDQPTSHTINDHIIAAGGIVMVKPQKPDLILAVNTPVNGVTLEAEAIENTTFASFSTRQFVDKVARQITAGQKVAVADIAFANGADNALMHEMTERRLLGELSSYSGWNTASNTLGFAIGQGMMAGAMDDNERQRLLVVRYLDDWAYQANIRGQLYHEVIYPNNGSLIYLDELKPLLTEKADKKIALFAKRHLAGLPADKLKVEFPWNRMFELTIQVQP</sequence>
<comment type="caution">
    <text evidence="1">The sequence shown here is derived from an EMBL/GenBank/DDBJ whole genome shotgun (WGS) entry which is preliminary data.</text>
</comment>
<evidence type="ECO:0000313" key="1">
    <source>
        <dbReference type="EMBL" id="MPL58525.1"/>
    </source>
</evidence>
<dbReference type="AlphaFoldDB" id="A0A644SV69"/>
<organism evidence="1">
    <name type="scientific">bioreactor metagenome</name>
    <dbReference type="NCBI Taxonomy" id="1076179"/>
    <lineage>
        <taxon>unclassified sequences</taxon>
        <taxon>metagenomes</taxon>
        <taxon>ecological metagenomes</taxon>
    </lineage>
</organism>
<protein>
    <recommendedName>
        <fullName evidence="2">DUF4127 family protein</fullName>
    </recommendedName>
</protein>
<proteinExistence type="predicted"/>
<reference evidence="1" key="1">
    <citation type="submission" date="2019-08" db="EMBL/GenBank/DDBJ databases">
        <authorList>
            <person name="Kucharzyk K."/>
            <person name="Murdoch R.W."/>
            <person name="Higgins S."/>
            <person name="Loffler F."/>
        </authorList>
    </citation>
    <scope>NUCLEOTIDE SEQUENCE</scope>
</reference>
<gene>
    <name evidence="1" type="ORF">SDC9_04059</name>
</gene>
<dbReference type="EMBL" id="VSSQ01000007">
    <property type="protein sequence ID" value="MPL58525.1"/>
    <property type="molecule type" value="Genomic_DNA"/>
</dbReference>